<dbReference type="InterPro" id="IPR036388">
    <property type="entry name" value="WH-like_DNA-bd_sf"/>
</dbReference>
<dbReference type="SUPFAM" id="SSF46785">
    <property type="entry name" value="Winged helix' DNA-binding domain"/>
    <property type="match status" value="1"/>
</dbReference>
<proteinExistence type="predicted"/>
<dbReference type="PANTHER" id="PTHR43712:SF1">
    <property type="entry name" value="HYPOTHETICAL O-METHYLTRANSFERASE (EUROFUNG)-RELATED"/>
    <property type="match status" value="1"/>
</dbReference>
<evidence type="ECO:0000313" key="2">
    <source>
        <dbReference type="Proteomes" id="UP000663193"/>
    </source>
</evidence>
<evidence type="ECO:0008006" key="3">
    <source>
        <dbReference type="Google" id="ProtNLM"/>
    </source>
</evidence>
<dbReference type="Proteomes" id="UP000663193">
    <property type="component" value="Chromosome 6"/>
</dbReference>
<dbReference type="VEuPathDB" id="FungiDB:JI435_055650"/>
<dbReference type="Gene3D" id="1.10.10.10">
    <property type="entry name" value="Winged helix-like DNA-binding domain superfamily/Winged helix DNA-binding domain"/>
    <property type="match status" value="1"/>
</dbReference>
<gene>
    <name evidence="1" type="ORF">JI435_055650</name>
</gene>
<dbReference type="RefSeq" id="XP_001795970.1">
    <property type="nucleotide sequence ID" value="XM_001795918.1"/>
</dbReference>
<accession>A0A7U2EZN4</accession>
<dbReference type="PANTHER" id="PTHR43712">
    <property type="entry name" value="PUTATIVE (AFU_ORTHOLOGUE AFUA_4G14580)-RELATED"/>
    <property type="match status" value="1"/>
</dbReference>
<sequence length="213" mass="23970">MASRSLLPETANSHLDDSIAADSILESLESLAAGNIPISLRNDEKKRLRFLEAAEMASLKLEQTWDTMQRLIFCALPLNMAQMGIDLGLWRLLSERGGTATSASELAAEFGVEKELLVRVMRYAATQWMVEQVGIDTYRATNIAHYLSMSGLESVIFHVTERNIAVYNAIPKWMAENAYKQPQDNRNLPFQLSMNTNLHFFDGWRSESGTNKP</sequence>
<dbReference type="InterPro" id="IPR036390">
    <property type="entry name" value="WH_DNA-bd_sf"/>
</dbReference>
<reference evidence="2" key="1">
    <citation type="journal article" date="2021" name="BMC Genomics">
        <title>Chromosome-level genome assembly and manually-curated proteome of model necrotroph Parastagonospora nodorum Sn15 reveals a genome-wide trove of candidate effector homologs, and redundancy of virulence-related functions within an accessory chromosome.</title>
        <authorList>
            <person name="Bertazzoni S."/>
            <person name="Jones D.A.B."/>
            <person name="Phan H.T."/>
            <person name="Tan K.-C."/>
            <person name="Hane J.K."/>
        </authorList>
    </citation>
    <scope>NUCLEOTIDE SEQUENCE [LARGE SCALE GENOMIC DNA]</scope>
    <source>
        <strain evidence="2">SN15 / ATCC MYA-4574 / FGSC 10173)</strain>
    </source>
</reference>
<dbReference type="AlphaFoldDB" id="A0A7U2EZN4"/>
<dbReference type="EMBL" id="CP069028">
    <property type="protein sequence ID" value="QRC95927.1"/>
    <property type="molecule type" value="Genomic_DNA"/>
</dbReference>
<dbReference type="KEGG" id="pno:SNOG_05565"/>
<dbReference type="OMA" id="LKLEQPW"/>
<name>A0A7U2EZN4_PHANO</name>
<organism evidence="1 2">
    <name type="scientific">Phaeosphaeria nodorum (strain SN15 / ATCC MYA-4574 / FGSC 10173)</name>
    <name type="common">Glume blotch fungus</name>
    <name type="synonym">Parastagonospora nodorum</name>
    <dbReference type="NCBI Taxonomy" id="321614"/>
    <lineage>
        <taxon>Eukaryota</taxon>
        <taxon>Fungi</taxon>
        <taxon>Dikarya</taxon>
        <taxon>Ascomycota</taxon>
        <taxon>Pezizomycotina</taxon>
        <taxon>Dothideomycetes</taxon>
        <taxon>Pleosporomycetidae</taxon>
        <taxon>Pleosporales</taxon>
        <taxon>Pleosporineae</taxon>
        <taxon>Phaeosphaeriaceae</taxon>
        <taxon>Parastagonospora</taxon>
    </lineage>
</organism>
<protein>
    <recommendedName>
        <fullName evidence="3">O-methyltransferase domain-containing protein</fullName>
    </recommendedName>
</protein>
<keyword evidence="2" id="KW-1185">Reference proteome</keyword>
<dbReference type="OrthoDB" id="1535081at2759"/>
<evidence type="ECO:0000313" key="1">
    <source>
        <dbReference type="EMBL" id="QRC95927.1"/>
    </source>
</evidence>